<accession>A0A1Y1QMF0</accession>
<evidence type="ECO:0000259" key="1">
    <source>
        <dbReference type="SMART" id="SM00382"/>
    </source>
</evidence>
<dbReference type="SMART" id="SM00382">
    <property type="entry name" value="AAA"/>
    <property type="match status" value="1"/>
</dbReference>
<dbReference type="Pfam" id="PF07728">
    <property type="entry name" value="AAA_5"/>
    <property type="match status" value="1"/>
</dbReference>
<dbReference type="CDD" id="cd00009">
    <property type="entry name" value="AAA"/>
    <property type="match status" value="1"/>
</dbReference>
<dbReference type="GO" id="GO:0016887">
    <property type="term" value="F:ATP hydrolysis activity"/>
    <property type="evidence" value="ECO:0007669"/>
    <property type="project" value="InterPro"/>
</dbReference>
<dbReference type="InterPro" id="IPR011704">
    <property type="entry name" value="ATPase_dyneun-rel_AAA"/>
</dbReference>
<evidence type="ECO:0000313" key="2">
    <source>
        <dbReference type="EMBL" id="OQX09232.1"/>
    </source>
</evidence>
<dbReference type="InterPro" id="IPR027417">
    <property type="entry name" value="P-loop_NTPase"/>
</dbReference>
<dbReference type="AlphaFoldDB" id="A0A1Y1QMF0"/>
<dbReference type="EMBL" id="MTEJ01000149">
    <property type="protein sequence ID" value="OQX09232.1"/>
    <property type="molecule type" value="Genomic_DNA"/>
</dbReference>
<dbReference type="SUPFAM" id="SSF52540">
    <property type="entry name" value="P-loop containing nucleoside triphosphate hydrolases"/>
    <property type="match status" value="1"/>
</dbReference>
<dbReference type="Gene3D" id="3.40.50.300">
    <property type="entry name" value="P-loop containing nucleotide triphosphate hydrolases"/>
    <property type="match status" value="1"/>
</dbReference>
<dbReference type="Proteomes" id="UP000192491">
    <property type="component" value="Unassembled WGS sequence"/>
</dbReference>
<comment type="caution">
    <text evidence="2">The sequence shown here is derived from an EMBL/GenBank/DDBJ whole genome shotgun (WGS) entry which is preliminary data.</text>
</comment>
<proteinExistence type="predicted"/>
<gene>
    <name evidence="2" type="ORF">BWK73_23310</name>
</gene>
<evidence type="ECO:0000313" key="3">
    <source>
        <dbReference type="Proteomes" id="UP000192491"/>
    </source>
</evidence>
<dbReference type="InterPro" id="IPR003593">
    <property type="entry name" value="AAA+_ATPase"/>
</dbReference>
<feature type="domain" description="AAA+ ATPase" evidence="1">
    <location>
        <begin position="42"/>
        <end position="235"/>
    </location>
</feature>
<protein>
    <recommendedName>
        <fullName evidence="1">AAA+ ATPase domain-containing protein</fullName>
    </recommendedName>
</protein>
<dbReference type="GO" id="GO:0005524">
    <property type="term" value="F:ATP binding"/>
    <property type="evidence" value="ECO:0007669"/>
    <property type="project" value="InterPro"/>
</dbReference>
<sequence length="331" mass="36719">MSKQAFISTDCASIRITNDVGEDSRHILEAEERDAVNAALAVNRPLLIWGEPGIGKSQLAKAVAQELKRVFIPFVADAHTEPRDLLWSLDAVARLAEAQIQNPHCPDRDAVAVKKFIVPGVLWWALNWQSAKDFVAQQTVGGCQHQPPAYDASTCDPHNGVVVLIDEIDKADSSVPNGLLEALGSNRFHPQGLDKAVESGKVRPLVIITTNRERSLPDAFMRRCLSLHLAFPESEQAQFAFLVKRGKANFPQLDVTTVLEPAADMLVTDRAYAKANHLHPLPGQAEYFDLLRGVHHLQQHNPDVAVAEVMAQLQRFTYQKHPDYPRVPYEA</sequence>
<name>A0A1Y1QMF0_9GAMM</name>
<reference evidence="2 3" key="1">
    <citation type="submission" date="2017-01" db="EMBL/GenBank/DDBJ databases">
        <title>Novel large sulfur bacteria in the metagenomes of groundwater-fed chemosynthetic microbial mats in the Lake Huron basin.</title>
        <authorList>
            <person name="Sharrar A.M."/>
            <person name="Flood B.E."/>
            <person name="Bailey J.V."/>
            <person name="Jones D.S."/>
            <person name="Biddanda B."/>
            <person name="Ruberg S.A."/>
            <person name="Marcus D.N."/>
            <person name="Dick G.J."/>
        </authorList>
    </citation>
    <scope>NUCLEOTIDE SEQUENCE [LARGE SCALE GENOMIC DNA]</scope>
    <source>
        <strain evidence="2">A8</strain>
    </source>
</reference>
<organism evidence="2 3">
    <name type="scientific">Thiothrix lacustris</name>
    <dbReference type="NCBI Taxonomy" id="525917"/>
    <lineage>
        <taxon>Bacteria</taxon>
        <taxon>Pseudomonadati</taxon>
        <taxon>Pseudomonadota</taxon>
        <taxon>Gammaproteobacteria</taxon>
        <taxon>Thiotrichales</taxon>
        <taxon>Thiotrichaceae</taxon>
        <taxon>Thiothrix</taxon>
    </lineage>
</organism>